<feature type="compositionally biased region" description="Low complexity" evidence="1">
    <location>
        <begin position="11"/>
        <end position="26"/>
    </location>
</feature>
<proteinExistence type="predicted"/>
<evidence type="ECO:0000256" key="1">
    <source>
        <dbReference type="SAM" id="MobiDB-lite"/>
    </source>
</evidence>
<accession>A0A9D4TSV6</accession>
<organism evidence="2 3">
    <name type="scientific">Chlorella vulgaris</name>
    <name type="common">Green alga</name>
    <dbReference type="NCBI Taxonomy" id="3077"/>
    <lineage>
        <taxon>Eukaryota</taxon>
        <taxon>Viridiplantae</taxon>
        <taxon>Chlorophyta</taxon>
        <taxon>core chlorophytes</taxon>
        <taxon>Trebouxiophyceae</taxon>
        <taxon>Chlorellales</taxon>
        <taxon>Chlorellaceae</taxon>
        <taxon>Chlorella clade</taxon>
        <taxon>Chlorella</taxon>
    </lineage>
</organism>
<dbReference type="AlphaFoldDB" id="A0A9D4TSV6"/>
<dbReference type="OrthoDB" id="510012at2759"/>
<sequence>MYTPSAPPTFLQAPQDPNAALPAPAAAQPASSLPPMLAYFPLLSGNLTSSYPDGAYQGAGSNLVAQQDPAFGAVLSCTEALRSYVSIPGLQYGQGGQLAVAMWVKAQPGPGSSMDYAFSHANALTTDLGMDPNVVALYLPERDHPDYGVARAMLRDSTDVRTNGSEPFYLDSDGCISTVRTCNPAGVRNDSLSVTDGQWHMLGVTTRPGGGKGFQLFVDGRMVAEAVEGVEYIGTYRHLSSCRAQLLPYVSGFTKTATGGGPMNLTGNITLCARSDLEATRFFTGSLAHLLIFNTSLSPDNMLELYTTGRGFASALDQASTSQAPAAEEPSTLGGTVTTTSLPPGAAVTEQTAAEAAQPAPQCVTGCTDDGGRPVCYTDTDELILCITSTTAAPGPSAAAAASPLAGPQQAPGTGVQAAAQLAGIATAQACAPGYTCAPLSRQQIAANFGAELGIEAGDIGVCAYTPHEVMLPSSDEVPPAVAFFPLNSQSLQSFPLPDYSGTASGAGVVSDELFGSALLCSREDQDLVALDAVQYARSGAFTVNLWFRPVNMSGDSLSYLFSHRGTSATSSATSNTGWGPNQIQARKQAAWALYLPDEGHPSYGILRTYVKDYNDAPTSQGAISFVDSDGNIAYDGERAAAEAAALYDGGWHMATVSSQPGGIKGYRLYLDGRLVGEVEEGRSYTTPTGFPIPIDGGDPMLLNGNVALCVRSDDPSGRHFDGTLAYLGLYDVALNDTQVELLYSAVAGNMNTAEEAASPPDPSAELPFLPTPSSPGAANITRLSASGQRCQFPVLYNGELVTDCIAISGVFSCQASST</sequence>
<evidence type="ECO:0000313" key="3">
    <source>
        <dbReference type="Proteomes" id="UP001055712"/>
    </source>
</evidence>
<dbReference type="EMBL" id="SIDB01000004">
    <property type="protein sequence ID" value="KAI3433616.1"/>
    <property type="molecule type" value="Genomic_DNA"/>
</dbReference>
<evidence type="ECO:0000313" key="2">
    <source>
        <dbReference type="EMBL" id="KAI3433616.1"/>
    </source>
</evidence>
<reference evidence="2" key="2">
    <citation type="submission" date="2020-11" db="EMBL/GenBank/DDBJ databases">
        <authorList>
            <person name="Cecchin M."/>
            <person name="Marcolungo L."/>
            <person name="Rossato M."/>
            <person name="Girolomoni L."/>
            <person name="Cosentino E."/>
            <person name="Cuine S."/>
            <person name="Li-Beisson Y."/>
            <person name="Delledonne M."/>
            <person name="Ballottari M."/>
        </authorList>
    </citation>
    <scope>NUCLEOTIDE SEQUENCE</scope>
    <source>
        <strain evidence="2">211/11P</strain>
        <tissue evidence="2">Whole cell</tissue>
    </source>
</reference>
<gene>
    <name evidence="2" type="ORF">D9Q98_003425</name>
</gene>
<feature type="region of interest" description="Disordered" evidence="1">
    <location>
        <begin position="1"/>
        <end position="26"/>
    </location>
</feature>
<dbReference type="Gene3D" id="2.60.120.200">
    <property type="match status" value="2"/>
</dbReference>
<dbReference type="InterPro" id="IPR013320">
    <property type="entry name" value="ConA-like_dom_sf"/>
</dbReference>
<dbReference type="SUPFAM" id="SSF49899">
    <property type="entry name" value="Concanavalin A-like lectins/glucanases"/>
    <property type="match status" value="2"/>
</dbReference>
<protein>
    <submittedName>
        <fullName evidence="2">Uncharacterized protein</fullName>
    </submittedName>
</protein>
<comment type="caution">
    <text evidence="2">The sequence shown here is derived from an EMBL/GenBank/DDBJ whole genome shotgun (WGS) entry which is preliminary data.</text>
</comment>
<dbReference type="Proteomes" id="UP001055712">
    <property type="component" value="Unassembled WGS sequence"/>
</dbReference>
<reference evidence="2" key="1">
    <citation type="journal article" date="2019" name="Plant J.">
        <title>Chlorella vulgaris genome assembly and annotation reveals the molecular basis for metabolic acclimation to high light conditions.</title>
        <authorList>
            <person name="Cecchin M."/>
            <person name="Marcolungo L."/>
            <person name="Rossato M."/>
            <person name="Girolomoni L."/>
            <person name="Cosentino E."/>
            <person name="Cuine S."/>
            <person name="Li-Beisson Y."/>
            <person name="Delledonne M."/>
            <person name="Ballottari M."/>
        </authorList>
    </citation>
    <scope>NUCLEOTIDE SEQUENCE</scope>
    <source>
        <strain evidence="2">211/11P</strain>
    </source>
</reference>
<name>A0A9D4TSV6_CHLVU</name>
<keyword evidence="3" id="KW-1185">Reference proteome</keyword>